<keyword evidence="10" id="KW-0325">Glycoprotein</keyword>
<feature type="domain" description="Cadherin" evidence="18">
    <location>
        <begin position="2438"/>
        <end position="2546"/>
    </location>
</feature>
<dbReference type="GO" id="GO:0003183">
    <property type="term" value="P:mitral valve morphogenesis"/>
    <property type="evidence" value="ECO:0007669"/>
    <property type="project" value="UniProtKB-ARBA"/>
</dbReference>
<feature type="domain" description="Cadherin" evidence="18">
    <location>
        <begin position="2651"/>
        <end position="2753"/>
    </location>
</feature>
<dbReference type="Gene3D" id="2.60.40.60">
    <property type="entry name" value="Cadherins"/>
    <property type="match status" value="27"/>
</dbReference>
<dbReference type="FunFam" id="2.60.40.60:FF:000035">
    <property type="entry name" value="Protocadherin Fat 3"/>
    <property type="match status" value="2"/>
</dbReference>
<organism evidence="19 20">
    <name type="scientific">Eublepharis macularius</name>
    <name type="common">Leopard gecko</name>
    <name type="synonym">Cyrtodactylus macularius</name>
    <dbReference type="NCBI Taxonomy" id="481883"/>
    <lineage>
        <taxon>Eukaryota</taxon>
        <taxon>Metazoa</taxon>
        <taxon>Chordata</taxon>
        <taxon>Craniata</taxon>
        <taxon>Vertebrata</taxon>
        <taxon>Euteleostomi</taxon>
        <taxon>Lepidosauria</taxon>
        <taxon>Squamata</taxon>
        <taxon>Bifurcata</taxon>
        <taxon>Gekkota</taxon>
        <taxon>Eublepharidae</taxon>
        <taxon>Eublepharinae</taxon>
        <taxon>Eublepharis</taxon>
    </lineage>
</organism>
<evidence type="ECO:0000256" key="15">
    <source>
        <dbReference type="SAM" id="MobiDB-lite"/>
    </source>
</evidence>
<dbReference type="GO" id="GO:0016327">
    <property type="term" value="C:apicolateral plasma membrane"/>
    <property type="evidence" value="ECO:0007669"/>
    <property type="project" value="UniProtKB-ARBA"/>
</dbReference>
<dbReference type="InterPro" id="IPR015919">
    <property type="entry name" value="Cadherin-like_sf"/>
</dbReference>
<evidence type="ECO:0000313" key="19">
    <source>
        <dbReference type="Proteomes" id="UP001190640"/>
    </source>
</evidence>
<feature type="domain" description="Cadherin" evidence="18">
    <location>
        <begin position="1817"/>
        <end position="1921"/>
    </location>
</feature>
<dbReference type="GO" id="GO:0016477">
    <property type="term" value="P:cell migration"/>
    <property type="evidence" value="ECO:0007669"/>
    <property type="project" value="UniProtKB-ARBA"/>
</dbReference>
<feature type="domain" description="Cadherin" evidence="18">
    <location>
        <begin position="2754"/>
        <end position="2864"/>
    </location>
</feature>
<feature type="domain" description="Cadherin" evidence="18">
    <location>
        <begin position="1302"/>
        <end position="1396"/>
    </location>
</feature>
<keyword evidence="5" id="KW-0677">Repeat</keyword>
<dbReference type="InterPro" id="IPR002126">
    <property type="entry name" value="Cadherin-like_dom"/>
</dbReference>
<keyword evidence="8 16" id="KW-1133">Transmembrane helix</keyword>
<evidence type="ECO:0000256" key="14">
    <source>
        <dbReference type="PROSITE-ProRule" id="PRU00043"/>
    </source>
</evidence>
<feature type="chain" id="PRO_5041703605" description="Protocadherin-16" evidence="17">
    <location>
        <begin position="18"/>
        <end position="3233"/>
    </location>
</feature>
<feature type="region of interest" description="Disordered" evidence="15">
    <location>
        <begin position="2939"/>
        <end position="2966"/>
    </location>
</feature>
<protein>
    <recommendedName>
        <fullName evidence="12">Protocadherin-16</fullName>
    </recommendedName>
    <alternativeName>
        <fullName evidence="13">Protein dachsous homolog 1</fullName>
    </alternativeName>
</protein>
<keyword evidence="4 17" id="KW-0732">Signal</keyword>
<accession>A0AA97J348</accession>
<evidence type="ECO:0000256" key="10">
    <source>
        <dbReference type="ARBA" id="ARBA00023180"/>
    </source>
</evidence>
<feature type="domain" description="Cadherin" evidence="18">
    <location>
        <begin position="2547"/>
        <end position="2650"/>
    </location>
</feature>
<dbReference type="FunFam" id="2.60.40.60:FF:000201">
    <property type="entry name" value="Dachsous cadherin-related 1"/>
    <property type="match status" value="1"/>
</dbReference>
<evidence type="ECO:0000256" key="7">
    <source>
        <dbReference type="ARBA" id="ARBA00022889"/>
    </source>
</evidence>
<feature type="domain" description="Cadherin" evidence="18">
    <location>
        <begin position="122"/>
        <end position="233"/>
    </location>
</feature>
<feature type="domain" description="Cadherin" evidence="18">
    <location>
        <begin position="2025"/>
        <end position="2127"/>
    </location>
</feature>
<feature type="domain" description="Cadherin" evidence="18">
    <location>
        <begin position="1397"/>
        <end position="1506"/>
    </location>
</feature>
<evidence type="ECO:0000256" key="9">
    <source>
        <dbReference type="ARBA" id="ARBA00023136"/>
    </source>
</evidence>
<dbReference type="PANTHER" id="PTHR24025">
    <property type="entry name" value="DESMOGLEIN FAMILY MEMBER"/>
    <property type="match status" value="1"/>
</dbReference>
<dbReference type="SMART" id="SM00112">
    <property type="entry name" value="CA"/>
    <property type="match status" value="27"/>
</dbReference>
<evidence type="ECO:0000256" key="2">
    <source>
        <dbReference type="ARBA" id="ARBA00022475"/>
    </source>
</evidence>
<dbReference type="InterPro" id="IPR050971">
    <property type="entry name" value="Cadherin-domain_protein"/>
</dbReference>
<evidence type="ECO:0000256" key="8">
    <source>
        <dbReference type="ARBA" id="ARBA00022989"/>
    </source>
</evidence>
<sequence>MVQLVLLLLLLGDLALGQGSAAVGTLDLQIDEEQPAGTIIGDISAGLPPGTATYMYFISAQEGSGVTTDLEINENTGIIKTARILDHESRDHYSFIAVTPEGATVEVRVQVSDINDHPPTFPKRRGSLQIPEHTPLGSRFPLEPAFDADSGLLSTQGYALKGGNLGQAFRLETRRGPNGVLHPELVVASVLDREARSAYALLLEAYDGGSPPRSSQMTLNVSLQDINDNAPSFNQSRYHTLIPENLQPGSSIMQVFALDVDEGENGAVVYEINRRQSDPEQYFIIDAATGVIKLNKGLDYELRKVHELVVQARDKALHPEVSTAFVTIQVRDYNDNQPTMTIIFLSEDGSPRISEGAQPGQFVARISVSDPDYGEYANVNVSLEGGEGKFALTTKDNIIYLICVDQLLDREERDSYELRVTATDAGTPPLRAESAFVLQVMDVNDNPPLFDAQEYEQNVPEVVYPGSFVLQVTARDKDQGPNGEVRYSILHTPHTHSHWFAIDPATGIVTTTSPLDYEINPQPQLTVLATDQGKPTLSSTAVVRVVLQDVNDNEPIFESTFYNVSLKENVPLGTCFLQVVATDADSGSLGTVSYSLGTGISSAAPSAFSLGEETGQLCTAGDLDRDAGLAAYDFTVTAVDGGGLSSMAYIKVFLEDINDNAPAFYPLEYATSISTQSQLGSAVLRVSAHDKDEGLYGRVTYQIAAGNTPPLFAINPDTGAISLLRSLTGKANTLVHLEIAAQDGGGLAAQPNAHINISIVAGTVSPPSFEQTQYYFTIPEDTRPGSSIGAIYAHNPPGHLDSVFYSISSGDPHGYFSIDPGSGELRTRLALDHEAQPSVILEVQARSGAPPAYSSARVQVSVADVNDNAPAFLLPSDSVLLPEGVALGTVVYTVHAEDRDGGANGQVHFELASGGTNAFTVEHFSGKVRLVGALQRESSAPYRLVILAQDGGVPRLSATFTLLVHVQAEDEHGPVFDTLSYRVEVREGLPVGTQFLQVRALARGAHVLLSYHLRADGDAASFGIAPDTGWLHVRSTLDREVQELYVLTVLAVTGEGEGRQTGTSTVRVTVTDENDNSPRLSEERYFFAVPENQPAGSSVGRVMASDRDAGQNSRLSYRLVPQEGSFLIHTQTGELSVRQSLDREQQSSYQLQVLVQDGGTPPRSATGTVYVTVLDENDNAPSFLHVAEGRELFLQVLEEKPAGLLVASLQAKDPDEGENGTVSYSLAGARAERFSLHMATGELRTATKLRQADCGEYTFTATASDRGSSPRSTAAAVRIQVVSTAQLLPRPDTTVLTLYPMEGLQPGSIVGSVAAPDPLPHGQVTYMLVGDSSGDGTFVVDAATGEIYVAQELDYESSARHTLRVSVEDTLRGYPSQRLVLVEIHVQDSNDHPPAWPQDPVTVVVSESATSGIALFTFQALDGDGPGPNSQLSYSLLNQEAGQSPFQLDTHTGELSLRGLLDREAQAAYLLVVQATDQAHNSSQRRSAALTAHVFVMDENDNVPEFLSPARVDVPEDQPPGFLVLQVLARDGDLGENGRVSYMLRAGNADGRFNLNPSTGALSTVRTLDREEVSQHNLTIVAMDHGSPRRSATQLLVVHVLDVNDETPTFQRNHYEASIVENLPPGAPVLQLLASDRDLEANGQVSYGGISGDDFSIDPATGLITTRRSLDREEHAEHLLTVYARDGGLPPHQAKATVRILVADDNDNSPAFQSDVCALEVPENQSQAEVITVRATDHDAGENGRLSYQLTAGDPEKDFALNPASGKLYTTRGLDRERVPRYVLTVQACDHGSPPHCASLALHVQVRDLNDNAPTFAQEAYAAEVPEDLPVGTLVLQLKALDADEGINGQISYFLAKESLGTFQVEPQTGRLTTSQALDRERRAAYSFLAFAVDSSPWSPQSASVRITVTVQDVNDHIPTFLLSPLAVTLPRNTPAKRVVATLRAEDHDAGANASILYRFATPTPAFAINTYTGAIQPLQPLAGLSQRQRTLFVVASDLGQPPLSSTGVVVIHLQDESYRGVRFPRSSSDVALPENATPGTPVVSIPATHTTGSSGRITYSLVSGNERGAFRIQPSTGEVSVQNPGLLDFEASPRLRLVLQAESAASFAFLAVQVNLQDVNDNHPRFQLQNYVAFIWEAQGYDSPVIQVVADDVDQGPNGQVTYTINHTLPMNGLYHINAHTGAITTAAILDREIWAQTRLVLTATDRGSPPLVGTATLTVVVMDVNDNSPTIPAPWEVRVPENTLLGTEITMVTGNDVDSGPLLSYLLVLDSSARGTFGILRYEGRITLMGPLDYEQRRHYALTVRASDSQHETEANVTVLVEDVNDNAPRFAQALYQVLLPEHTPAGSPILTLGATDADSGPNGEVTYQLAAPSQAFAIDPRNGTLFTTQPLTLEPGDPTLDVWVEAHDGGSPRLSAWTMVQVQVLDVNDHGPHFLKPRYNASVAEDQRPGTTLLTLQATDGDVTRDNAALDYTIVSGNNGQAFQLEGQAGGGSALVLVEPLDFEAVAVYNLSVAVADRGVPQHSAVVPVILTVLDANDNPPTFGRPVYHVAVSESTVPGTELLRVAAQDPDSGTHGQVHYHISSGDPGGLFHLHPSTGALRLSKDLDCEEQAQHSLVVQASDGADGHFALASVTVEVKDVNDNLPYFPVGVLSASLRENLPPGSLVTTVHAVDADAGVFGELHYALLWTEGREAFSINSSSGQLHSRLPLDYERSKAFQLLVQATDAGNASATVSVRVLVTGEDEYEPVFLSPAFSFEVPQGARRGHRIGHVMATDEDEGPDGVVLYSLTKPSPFFGINQTSGTLYLRLDSQAPAGSPPKREPREMVLEVRAHSPLPASRSASAQVTVDVTHTSFGLVPDLNLLVVVAVAASLGVVVVLAAVAIVLALIRSRQGRCRKEADLVPTKGGTLQKLGHTEPALPGGDCLYHEALPGYGTEPAGPYTRGGSLDPSHSSGRGSAEAAEDDEIRMINECPRVSSVASSLQEHLAARGPDSGIQTDADRLSDVSCEPATLDASHWFKSRKGPGFLLPGQPPQLYRDDVGASIAYLGTGCGLTVSSTKDYSFPEDGKPRVDGSLTAIVASDEELRGSYNWDYLLNWCPQFQPLASVFTEIARLKDESSLRKPFPTKPKPRIDPPPLITSVAHPGAKSVPPKPAVGRAFPHLSSLRRSPISHEGSLSSAAMSPSFSPSLSPLAARSPVVSPFGVSQGPSASTLSTEHSVEAPDAAELRI</sequence>
<keyword evidence="7" id="KW-0130">Cell adhesion</keyword>
<dbReference type="CTD" id="8642"/>
<dbReference type="SUPFAM" id="SSF49313">
    <property type="entry name" value="Cadherin-like"/>
    <property type="match status" value="27"/>
</dbReference>
<dbReference type="FunFam" id="2.60.40.60:FF:000021">
    <property type="entry name" value="FAT atypical cadherin 1"/>
    <property type="match status" value="1"/>
</dbReference>
<evidence type="ECO:0000256" key="12">
    <source>
        <dbReference type="ARBA" id="ARBA00072299"/>
    </source>
</evidence>
<dbReference type="PROSITE" id="PS50268">
    <property type="entry name" value="CADHERIN_2"/>
    <property type="match status" value="27"/>
</dbReference>
<dbReference type="GO" id="GO:0007156">
    <property type="term" value="P:homophilic cell adhesion via plasma membrane adhesion molecules"/>
    <property type="evidence" value="ECO:0007669"/>
    <property type="project" value="InterPro"/>
</dbReference>
<comment type="subunit">
    <text evidence="11">Heterophilic interaction with FAT4; this interaction affects their respective protein levels.</text>
</comment>
<dbReference type="GO" id="GO:0005509">
    <property type="term" value="F:calcium ion binding"/>
    <property type="evidence" value="ECO:0007669"/>
    <property type="project" value="UniProtKB-UniRule"/>
</dbReference>
<evidence type="ECO:0000256" key="13">
    <source>
        <dbReference type="ARBA" id="ARBA00079083"/>
    </source>
</evidence>
<feature type="compositionally biased region" description="Basic and acidic residues" evidence="15">
    <location>
        <begin position="3221"/>
        <end position="3233"/>
    </location>
</feature>
<dbReference type="FunFam" id="2.60.40.60:FF:000226">
    <property type="entry name" value="Dachsous, isoform B"/>
    <property type="match status" value="1"/>
</dbReference>
<feature type="compositionally biased region" description="Polar residues" evidence="15">
    <location>
        <begin position="3210"/>
        <end position="3220"/>
    </location>
</feature>
<dbReference type="FunFam" id="2.60.40.60:FF:000254">
    <property type="entry name" value="Dachsous cadherin-related 1"/>
    <property type="match status" value="1"/>
</dbReference>
<evidence type="ECO:0000256" key="11">
    <source>
        <dbReference type="ARBA" id="ARBA00062150"/>
    </source>
</evidence>
<dbReference type="PANTHER" id="PTHR24025:SF22">
    <property type="entry name" value="CADHERIN DOMAIN-CONTAINING PROTEIN"/>
    <property type="match status" value="1"/>
</dbReference>
<evidence type="ECO:0000259" key="18">
    <source>
        <dbReference type="PROSITE" id="PS50268"/>
    </source>
</evidence>
<dbReference type="Pfam" id="PF00028">
    <property type="entry name" value="Cadherin"/>
    <property type="match status" value="26"/>
</dbReference>
<dbReference type="PRINTS" id="PR00205">
    <property type="entry name" value="CADHERIN"/>
</dbReference>
<evidence type="ECO:0000256" key="16">
    <source>
        <dbReference type="SAM" id="Phobius"/>
    </source>
</evidence>
<feature type="domain" description="Cadherin" evidence="18">
    <location>
        <begin position="665"/>
        <end position="769"/>
    </location>
</feature>
<dbReference type="FunFam" id="2.60.40.60:FF:000158">
    <property type="entry name" value="Dachsous cadherin-related 1"/>
    <property type="match status" value="1"/>
</dbReference>
<feature type="domain" description="Cadherin" evidence="18">
    <location>
        <begin position="451"/>
        <end position="557"/>
    </location>
</feature>
<evidence type="ECO:0000256" key="1">
    <source>
        <dbReference type="ARBA" id="ARBA00004251"/>
    </source>
</evidence>
<evidence type="ECO:0000256" key="6">
    <source>
        <dbReference type="ARBA" id="ARBA00022837"/>
    </source>
</evidence>
<dbReference type="Proteomes" id="UP001190640">
    <property type="component" value="Chromosome 3"/>
</dbReference>
<dbReference type="GO" id="GO:0003007">
    <property type="term" value="P:heart morphogenesis"/>
    <property type="evidence" value="ECO:0007669"/>
    <property type="project" value="UniProtKB-ARBA"/>
</dbReference>
<dbReference type="KEGG" id="emc:129326089"/>
<name>A0AA97J348_EUBMA</name>
<feature type="region of interest" description="Disordered" evidence="15">
    <location>
        <begin position="3177"/>
        <end position="3233"/>
    </location>
</feature>
<dbReference type="FunFam" id="2.60.40.60:FF:000033">
    <property type="entry name" value="FAT atypical cadherin 1"/>
    <property type="match status" value="1"/>
</dbReference>
<feature type="domain" description="Cadherin" evidence="18">
    <location>
        <begin position="2128"/>
        <end position="2233"/>
    </location>
</feature>
<gene>
    <name evidence="20" type="primary">DCHS1</name>
</gene>
<feature type="domain" description="Cadherin" evidence="18">
    <location>
        <begin position="234"/>
        <end position="340"/>
    </location>
</feature>
<dbReference type="FunFam" id="2.60.40.60:FF:000116">
    <property type="entry name" value="Dachsous cadherin-related 2"/>
    <property type="match status" value="1"/>
</dbReference>
<keyword evidence="6 14" id="KW-0106">Calcium</keyword>
<dbReference type="PROSITE" id="PS00232">
    <property type="entry name" value="CADHERIN_1"/>
    <property type="match status" value="13"/>
</dbReference>
<feature type="domain" description="Cadherin" evidence="18">
    <location>
        <begin position="558"/>
        <end position="664"/>
    </location>
</feature>
<dbReference type="GO" id="GO:0035332">
    <property type="term" value="P:positive regulation of hippo signaling"/>
    <property type="evidence" value="ECO:0007669"/>
    <property type="project" value="UniProtKB-ARBA"/>
</dbReference>
<dbReference type="FunFam" id="2.60.40.60:FF:000104">
    <property type="entry name" value="cadherin-23 isoform X1"/>
    <property type="match status" value="1"/>
</dbReference>
<feature type="domain" description="Cadherin" evidence="18">
    <location>
        <begin position="1713"/>
        <end position="1816"/>
    </location>
</feature>
<feature type="domain" description="Cadherin" evidence="18">
    <location>
        <begin position="2233"/>
        <end position="2333"/>
    </location>
</feature>
<comment type="subcellular location">
    <subcellularLocation>
        <location evidence="1">Cell membrane</location>
        <topology evidence="1">Single-pass type I membrane protein</topology>
    </subcellularLocation>
</comment>
<feature type="domain" description="Cadherin" evidence="18">
    <location>
        <begin position="353"/>
        <end position="450"/>
    </location>
</feature>
<feature type="domain" description="Cadherin" evidence="18">
    <location>
        <begin position="22"/>
        <end position="121"/>
    </location>
</feature>
<dbReference type="FunFam" id="2.60.40.60:FF:000102">
    <property type="entry name" value="Dachsous cadherin-related 1b"/>
    <property type="match status" value="1"/>
</dbReference>
<feature type="domain" description="Cadherin" evidence="18">
    <location>
        <begin position="770"/>
        <end position="872"/>
    </location>
</feature>
<dbReference type="CDD" id="cd11304">
    <property type="entry name" value="Cadherin_repeat"/>
    <property type="match status" value="27"/>
</dbReference>
<feature type="domain" description="Cadherin" evidence="18">
    <location>
        <begin position="1611"/>
        <end position="1712"/>
    </location>
</feature>
<dbReference type="FunFam" id="2.60.40.60:FF:000081">
    <property type="entry name" value="protocadherin Fat 4"/>
    <property type="match status" value="1"/>
</dbReference>
<keyword evidence="19" id="KW-1185">Reference proteome</keyword>
<dbReference type="InterPro" id="IPR020894">
    <property type="entry name" value="Cadherin_CS"/>
</dbReference>
<feature type="domain" description="Cadherin" evidence="18">
    <location>
        <begin position="2334"/>
        <end position="2437"/>
    </location>
</feature>
<dbReference type="RefSeq" id="XP_054830186.1">
    <property type="nucleotide sequence ID" value="XM_054974211.1"/>
</dbReference>
<keyword evidence="9 16" id="KW-0472">Membrane</keyword>
<dbReference type="GO" id="GO:0005911">
    <property type="term" value="C:cell-cell junction"/>
    <property type="evidence" value="ECO:0007669"/>
    <property type="project" value="TreeGrafter"/>
</dbReference>
<evidence type="ECO:0000256" key="3">
    <source>
        <dbReference type="ARBA" id="ARBA00022692"/>
    </source>
</evidence>
<dbReference type="FunFam" id="2.60.40.60:FF:000020">
    <property type="entry name" value="Dachsous cadherin-related 1b"/>
    <property type="match status" value="9"/>
</dbReference>
<reference evidence="20" key="1">
    <citation type="submission" date="2025-08" db="UniProtKB">
        <authorList>
            <consortium name="RefSeq"/>
        </authorList>
    </citation>
    <scope>IDENTIFICATION</scope>
    <source>
        <tissue evidence="20">Blood</tissue>
    </source>
</reference>
<dbReference type="GeneID" id="129326089"/>
<dbReference type="FunFam" id="2.60.40.60:FF:000153">
    <property type="entry name" value="Dachsous cadherin-related 2"/>
    <property type="match status" value="1"/>
</dbReference>
<feature type="transmembrane region" description="Helical" evidence="16">
    <location>
        <begin position="2866"/>
        <end position="2892"/>
    </location>
</feature>
<feature type="region of interest" description="Disordered" evidence="15">
    <location>
        <begin position="3123"/>
        <end position="3162"/>
    </location>
</feature>
<feature type="compositionally biased region" description="Low complexity" evidence="15">
    <location>
        <begin position="3179"/>
        <end position="3201"/>
    </location>
</feature>
<evidence type="ECO:0000256" key="17">
    <source>
        <dbReference type="SAM" id="SignalP"/>
    </source>
</evidence>
<feature type="signal peptide" evidence="17">
    <location>
        <begin position="1"/>
        <end position="17"/>
    </location>
</feature>
<evidence type="ECO:0000256" key="4">
    <source>
        <dbReference type="ARBA" id="ARBA00022729"/>
    </source>
</evidence>
<evidence type="ECO:0000256" key="5">
    <source>
        <dbReference type="ARBA" id="ARBA00022737"/>
    </source>
</evidence>
<feature type="domain" description="Cadherin" evidence="18">
    <location>
        <begin position="977"/>
        <end position="1080"/>
    </location>
</feature>
<feature type="domain" description="Cadherin" evidence="18">
    <location>
        <begin position="1081"/>
        <end position="1183"/>
    </location>
</feature>
<feature type="domain" description="Cadherin" evidence="18">
    <location>
        <begin position="1506"/>
        <end position="1610"/>
    </location>
</feature>
<proteinExistence type="predicted"/>
<feature type="domain" description="Cadherin" evidence="18">
    <location>
        <begin position="1922"/>
        <end position="2027"/>
    </location>
</feature>
<keyword evidence="3 16" id="KW-0812">Transmembrane</keyword>
<keyword evidence="2" id="KW-1003">Cell membrane</keyword>
<dbReference type="FunFam" id="2.60.40.60:FF:000007">
    <property type="entry name" value="Protocadherin alpha 2"/>
    <property type="match status" value="1"/>
</dbReference>
<dbReference type="GO" id="GO:0090251">
    <property type="term" value="P:protein localization involved in establishment of planar polarity"/>
    <property type="evidence" value="ECO:0007669"/>
    <property type="project" value="UniProtKB-ARBA"/>
</dbReference>
<feature type="domain" description="Cadherin" evidence="18">
    <location>
        <begin position="1188"/>
        <end position="1291"/>
    </location>
</feature>
<dbReference type="FunFam" id="2.60.40.60:FF:000140">
    <property type="entry name" value="Dachsous cadherin-related 1"/>
    <property type="match status" value="1"/>
</dbReference>
<feature type="domain" description="Cadherin" evidence="18">
    <location>
        <begin position="873"/>
        <end position="976"/>
    </location>
</feature>
<evidence type="ECO:0000313" key="20">
    <source>
        <dbReference type="RefSeq" id="XP_054830186.1"/>
    </source>
</evidence>
<dbReference type="FunFam" id="2.60.40.60:FF:000150">
    <property type="entry name" value="Dachsous cadherin-related 1"/>
    <property type="match status" value="1"/>
</dbReference>